<dbReference type="InterPro" id="IPR046956">
    <property type="entry name" value="RLP23-like"/>
</dbReference>
<accession>A0A3B6MZP7</accession>
<dbReference type="Gramene" id="TraesCS5D03G1086100.1">
    <property type="protein sequence ID" value="TraesCS5D03G1086100.1.CDS1"/>
    <property type="gene ID" value="TraesCS5D03G1086100"/>
</dbReference>
<sequence>MARPRHLIQVVVILLATWSLLFLRSSSAIVVPALRPPPPPAAPAGTLCILRERDALLTFKAGLTDPSNYLSSWRGEVDCCRWTGVECSNRTGHVIKLQVRSNTNSEGELVPGTTIGGEISSSLLTLRHLKHLDLSSNNFGGKPIPEFIGVLQSLTHLTCKLLSYENNPPANPL</sequence>
<dbReference type="OMA" id="ISSRYEF"/>
<keyword evidence="3" id="KW-0812">Transmembrane</keyword>
<keyword evidence="12" id="KW-1185">Reference proteome</keyword>
<feature type="chain" id="PRO_5043178050" description="Leucine-rich repeat-containing N-terminal plant-type domain-containing protein" evidence="9">
    <location>
        <begin position="29"/>
        <end position="173"/>
    </location>
</feature>
<dbReference type="InterPro" id="IPR013210">
    <property type="entry name" value="LRR_N_plant-typ"/>
</dbReference>
<reference evidence="11" key="1">
    <citation type="submission" date="2018-08" db="EMBL/GenBank/DDBJ databases">
        <authorList>
            <person name="Rossello M."/>
        </authorList>
    </citation>
    <scope>NUCLEOTIDE SEQUENCE [LARGE SCALE GENOMIC DNA]</scope>
    <source>
        <strain evidence="11">cv. Chinese Spring</strain>
    </source>
</reference>
<dbReference type="Gramene" id="TraesNOR5D03G03242850.1">
    <property type="protein sequence ID" value="TraesNOR5D03G03242850.1.CDS1"/>
    <property type="gene ID" value="TraesNOR5D03G03242850"/>
</dbReference>
<dbReference type="Gramene" id="TraesWEE_scaffold_151052_01G000200.1">
    <property type="protein sequence ID" value="TraesWEE_scaffold_151052_01G000200.1"/>
    <property type="gene ID" value="TraesWEE_scaffold_151052_01G000200"/>
</dbReference>
<dbReference type="Gramene" id="TraesSYM5D03G03153880.1">
    <property type="protein sequence ID" value="TraesSYM5D03G03153880.1.CDS1"/>
    <property type="gene ID" value="TraesSYM5D03G03153880"/>
</dbReference>
<evidence type="ECO:0000256" key="7">
    <source>
        <dbReference type="ARBA" id="ARBA00023136"/>
    </source>
</evidence>
<evidence type="ECO:0000256" key="3">
    <source>
        <dbReference type="ARBA" id="ARBA00022692"/>
    </source>
</evidence>
<dbReference type="EnsemblPlants" id="TraesCS5D02G495300.1">
    <property type="protein sequence ID" value="TraesCS5D02G495300.1.cds1"/>
    <property type="gene ID" value="TraesCS5D02G495300"/>
</dbReference>
<dbReference type="Pfam" id="PF08263">
    <property type="entry name" value="LRRNT_2"/>
    <property type="match status" value="1"/>
</dbReference>
<feature type="domain" description="Leucine-rich repeat-containing N-terminal plant-type" evidence="10">
    <location>
        <begin position="51"/>
        <end position="88"/>
    </location>
</feature>
<keyword evidence="2" id="KW-0433">Leucine-rich repeat</keyword>
<dbReference type="Gramene" id="TraesCLE_scaffold_187966_01G000100.1">
    <property type="protein sequence ID" value="TraesCLE_scaffold_187966_01G000100.1"/>
    <property type="gene ID" value="TraesCLE_scaffold_187966_01G000100"/>
</dbReference>
<keyword evidence="7" id="KW-0472">Membrane</keyword>
<dbReference type="AlphaFoldDB" id="A0A3B6MZP7"/>
<comment type="subcellular location">
    <subcellularLocation>
        <location evidence="1">Membrane</location>
        <topology evidence="1">Single-pass type I membrane protein</topology>
    </subcellularLocation>
</comment>
<evidence type="ECO:0000256" key="4">
    <source>
        <dbReference type="ARBA" id="ARBA00022729"/>
    </source>
</evidence>
<dbReference type="Gramene" id="TraesROB_scaffold_163315_01G000100.1">
    <property type="protein sequence ID" value="TraesROB_scaffold_163315_01G000100.1"/>
    <property type="gene ID" value="TraesROB_scaffold_163315_01G000100"/>
</dbReference>
<evidence type="ECO:0000256" key="6">
    <source>
        <dbReference type="ARBA" id="ARBA00022989"/>
    </source>
</evidence>
<dbReference type="Gramene" id="TraesMAC5D03G03211730.1">
    <property type="protein sequence ID" value="TraesMAC5D03G03211730.1.CDS1"/>
    <property type="gene ID" value="TraesMAC5D03G03211730"/>
</dbReference>
<evidence type="ECO:0000259" key="10">
    <source>
        <dbReference type="Pfam" id="PF08263"/>
    </source>
</evidence>
<evidence type="ECO:0000256" key="1">
    <source>
        <dbReference type="ARBA" id="ARBA00004479"/>
    </source>
</evidence>
<keyword evidence="8" id="KW-0325">Glycoprotein</keyword>
<keyword evidence="4 9" id="KW-0732">Signal</keyword>
<dbReference type="SUPFAM" id="SSF52058">
    <property type="entry name" value="L domain-like"/>
    <property type="match status" value="1"/>
</dbReference>
<dbReference type="Gramene" id="TraesARI5D03G03166840.1">
    <property type="protein sequence ID" value="TraesARI5D03G03166840.1.CDS1"/>
    <property type="gene ID" value="TraesARI5D03G03166840"/>
</dbReference>
<dbReference type="InterPro" id="IPR032675">
    <property type="entry name" value="LRR_dom_sf"/>
</dbReference>
<dbReference type="GO" id="GO:0016020">
    <property type="term" value="C:membrane"/>
    <property type="evidence" value="ECO:0007669"/>
    <property type="project" value="UniProtKB-SubCell"/>
</dbReference>
<dbReference type="Gramene" id="TraesLDM5D03G03217550.1">
    <property type="protein sequence ID" value="TraesLDM5D03G03217550.1.CDS1"/>
    <property type="gene ID" value="TraesLDM5D03G03217550"/>
</dbReference>
<keyword evidence="5" id="KW-0677">Repeat</keyword>
<dbReference type="Gramene" id="TraesCS5D02G495300.1">
    <property type="protein sequence ID" value="TraesCS5D02G495300.1.cds1"/>
    <property type="gene ID" value="TraesCS5D02G495300"/>
</dbReference>
<dbReference type="PANTHER" id="PTHR48063">
    <property type="entry name" value="LRR RECEPTOR-LIKE KINASE"/>
    <property type="match status" value="1"/>
</dbReference>
<organism evidence="11">
    <name type="scientific">Triticum aestivum</name>
    <name type="common">Wheat</name>
    <dbReference type="NCBI Taxonomy" id="4565"/>
    <lineage>
        <taxon>Eukaryota</taxon>
        <taxon>Viridiplantae</taxon>
        <taxon>Streptophyta</taxon>
        <taxon>Embryophyta</taxon>
        <taxon>Tracheophyta</taxon>
        <taxon>Spermatophyta</taxon>
        <taxon>Magnoliopsida</taxon>
        <taxon>Liliopsida</taxon>
        <taxon>Poales</taxon>
        <taxon>Poaceae</taxon>
        <taxon>BOP clade</taxon>
        <taxon>Pooideae</taxon>
        <taxon>Triticodae</taxon>
        <taxon>Triticeae</taxon>
        <taxon>Triticinae</taxon>
        <taxon>Triticum</taxon>
    </lineage>
</organism>
<evidence type="ECO:0000313" key="12">
    <source>
        <dbReference type="Proteomes" id="UP000019116"/>
    </source>
</evidence>
<dbReference type="OrthoDB" id="695689at2759"/>
<reference evidence="11" key="2">
    <citation type="submission" date="2018-10" db="UniProtKB">
        <authorList>
            <consortium name="EnsemblPlants"/>
        </authorList>
    </citation>
    <scope>IDENTIFICATION</scope>
</reference>
<dbReference type="PaxDb" id="4565-Traes_5DL_AF19326DE.1"/>
<dbReference type="Gramene" id="TraesLAC5D03G03168790.1">
    <property type="protein sequence ID" value="TraesLAC5D03G03168790.1.CDS1"/>
    <property type="gene ID" value="TraesLAC5D03G03168790"/>
</dbReference>
<evidence type="ECO:0000256" key="8">
    <source>
        <dbReference type="ARBA" id="ARBA00023180"/>
    </source>
</evidence>
<dbReference type="SMR" id="A0A3B6MZP7"/>
<keyword evidence="6" id="KW-1133">Transmembrane helix</keyword>
<evidence type="ECO:0000313" key="11">
    <source>
        <dbReference type="EnsemblPlants" id="TraesCS5D02G495300.1.cds1"/>
    </source>
</evidence>
<proteinExistence type="predicted"/>
<evidence type="ECO:0000256" key="5">
    <source>
        <dbReference type="ARBA" id="ARBA00022737"/>
    </source>
</evidence>
<dbReference type="Proteomes" id="UP000019116">
    <property type="component" value="Chromosome 5D"/>
</dbReference>
<name>A0A3B6MZP7_WHEAT</name>
<dbReference type="Gramene" id="TraesJAG5D03G03210110.1">
    <property type="protein sequence ID" value="TraesJAG5D03G03210110.1.CDS1"/>
    <property type="gene ID" value="TraesJAG5D03G03210110"/>
</dbReference>
<dbReference type="Gramene" id="TraesCAD_scaffold_159396_01G000100.1">
    <property type="protein sequence ID" value="TraesCAD_scaffold_159396_01G000100.1"/>
    <property type="gene ID" value="TraesCAD_scaffold_159396_01G000100"/>
</dbReference>
<dbReference type="Gene3D" id="3.80.10.10">
    <property type="entry name" value="Ribonuclease Inhibitor"/>
    <property type="match status" value="1"/>
</dbReference>
<dbReference type="STRING" id="4565.A0A3B6MZP7"/>
<dbReference type="Gramene" id="TraesJUL5D03G03238280.1">
    <property type="protein sequence ID" value="TraesJUL5D03G03238280.1.CDS1"/>
    <property type="gene ID" value="TraesJUL5D03G03238280"/>
</dbReference>
<dbReference type="PANTHER" id="PTHR48063:SF91">
    <property type="entry name" value="LEUCINE-RICH REPEAT-CONTAINING N-TERMINAL PLANT-TYPE DOMAIN-CONTAINING PROTEIN"/>
    <property type="match status" value="1"/>
</dbReference>
<evidence type="ECO:0000256" key="9">
    <source>
        <dbReference type="SAM" id="SignalP"/>
    </source>
</evidence>
<feature type="signal peptide" evidence="9">
    <location>
        <begin position="1"/>
        <end position="28"/>
    </location>
</feature>
<evidence type="ECO:0000256" key="2">
    <source>
        <dbReference type="ARBA" id="ARBA00022614"/>
    </source>
</evidence>
<protein>
    <recommendedName>
        <fullName evidence="10">Leucine-rich repeat-containing N-terminal plant-type domain-containing protein</fullName>
    </recommendedName>
</protein>